<dbReference type="RefSeq" id="WP_249328578.1">
    <property type="nucleotide sequence ID" value="NZ_CP060635.1"/>
</dbReference>
<proteinExistence type="predicted"/>
<evidence type="ECO:0000313" key="3">
    <source>
        <dbReference type="Proteomes" id="UP000515860"/>
    </source>
</evidence>
<evidence type="ECO:0000256" key="1">
    <source>
        <dbReference type="SAM" id="Coils"/>
    </source>
</evidence>
<sequence>MKRTRKEYKTLIEDRIKMKNRLQRLEEQITRWIGDILEERDREQTEYRRMLKELAKRICILEEQLAVRKGKTKADGEAEGLEEAEKSRPLSAPELYDCREDLPVY</sequence>
<keyword evidence="3" id="KW-1185">Reference proteome</keyword>
<dbReference type="KEGG" id="whj:H9Q79_14230"/>
<protein>
    <submittedName>
        <fullName evidence="2">Uncharacterized protein</fullName>
    </submittedName>
</protein>
<dbReference type="AlphaFoldDB" id="A0A7G9GB51"/>
<reference evidence="2 3" key="1">
    <citation type="submission" date="2020-08" db="EMBL/GenBank/DDBJ databases">
        <authorList>
            <person name="Liu C."/>
            <person name="Sun Q."/>
        </authorList>
    </citation>
    <scope>NUCLEOTIDE SEQUENCE [LARGE SCALE GENOMIC DNA]</scope>
    <source>
        <strain evidence="2 3">NSJ-29</strain>
    </source>
</reference>
<evidence type="ECO:0000313" key="2">
    <source>
        <dbReference type="EMBL" id="QNM08033.1"/>
    </source>
</evidence>
<keyword evidence="1" id="KW-0175">Coiled coil</keyword>
<name>A0A7G9GB51_9FIRM</name>
<dbReference type="Proteomes" id="UP000515860">
    <property type="component" value="Chromosome"/>
</dbReference>
<accession>A0A7G9GB51</accession>
<feature type="coiled-coil region" evidence="1">
    <location>
        <begin position="1"/>
        <end position="57"/>
    </location>
</feature>
<gene>
    <name evidence="2" type="ORF">H9Q79_14230</name>
</gene>
<organism evidence="2 3">
    <name type="scientific">Wansuia hejianensis</name>
    <dbReference type="NCBI Taxonomy" id="2763667"/>
    <lineage>
        <taxon>Bacteria</taxon>
        <taxon>Bacillati</taxon>
        <taxon>Bacillota</taxon>
        <taxon>Clostridia</taxon>
        <taxon>Lachnospirales</taxon>
        <taxon>Lachnospiraceae</taxon>
        <taxon>Wansuia</taxon>
    </lineage>
</organism>
<dbReference type="EMBL" id="CP060635">
    <property type="protein sequence ID" value="QNM08033.1"/>
    <property type="molecule type" value="Genomic_DNA"/>
</dbReference>